<keyword evidence="3" id="KW-1185">Reference proteome</keyword>
<dbReference type="InParanoid" id="A0A194X0W9"/>
<organism evidence="2 3">
    <name type="scientific">Mollisia scopiformis</name>
    <name type="common">Conifer needle endophyte fungus</name>
    <name type="synonym">Phialocephala scopiformis</name>
    <dbReference type="NCBI Taxonomy" id="149040"/>
    <lineage>
        <taxon>Eukaryota</taxon>
        <taxon>Fungi</taxon>
        <taxon>Dikarya</taxon>
        <taxon>Ascomycota</taxon>
        <taxon>Pezizomycotina</taxon>
        <taxon>Leotiomycetes</taxon>
        <taxon>Helotiales</taxon>
        <taxon>Mollisiaceae</taxon>
        <taxon>Mollisia</taxon>
    </lineage>
</organism>
<sequence length="215" mass="22981">MRLLSTLNLFLGLCASSVLANSLSTTSNLIKDDSLEITDQQVRSHTRDFAPLKLRDLELLSITSDALESRTPDTNTDDEALRRVRVEQDKVGTGNADGIEALVDGCAVVFAWAAGNVYCAHISENHEATTVAALGKLIGSKKIEAITLDWPKDASGEDPDGEAMLKRIETAIEKFNTGTGKVTPKVTPYSWAPMSAGQTFIATPKDVGVSTESAA</sequence>
<name>A0A194X0W9_MOLSC</name>
<evidence type="ECO:0000313" key="2">
    <source>
        <dbReference type="EMBL" id="KUJ13843.1"/>
    </source>
</evidence>
<accession>A0A194X0W9</accession>
<feature type="signal peptide" evidence="1">
    <location>
        <begin position="1"/>
        <end position="20"/>
    </location>
</feature>
<dbReference type="EMBL" id="KQ947421">
    <property type="protein sequence ID" value="KUJ13843.1"/>
    <property type="molecule type" value="Genomic_DNA"/>
</dbReference>
<gene>
    <name evidence="2" type="ORF">LY89DRAFT_736839</name>
</gene>
<evidence type="ECO:0000256" key="1">
    <source>
        <dbReference type="SAM" id="SignalP"/>
    </source>
</evidence>
<dbReference type="Proteomes" id="UP000070700">
    <property type="component" value="Unassembled WGS sequence"/>
</dbReference>
<reference evidence="2 3" key="1">
    <citation type="submission" date="2015-10" db="EMBL/GenBank/DDBJ databases">
        <title>Full genome of DAOMC 229536 Phialocephala scopiformis, a fungal endophyte of spruce producing the potent anti-insectan compound rugulosin.</title>
        <authorList>
            <consortium name="DOE Joint Genome Institute"/>
            <person name="Walker A.K."/>
            <person name="Frasz S.L."/>
            <person name="Seifert K.A."/>
            <person name="Miller J.D."/>
            <person name="Mondo S.J."/>
            <person name="Labutti K."/>
            <person name="Lipzen A."/>
            <person name="Dockter R."/>
            <person name="Kennedy M."/>
            <person name="Grigoriev I.V."/>
            <person name="Spatafora J.W."/>
        </authorList>
    </citation>
    <scope>NUCLEOTIDE SEQUENCE [LARGE SCALE GENOMIC DNA]</scope>
    <source>
        <strain evidence="2 3">CBS 120377</strain>
    </source>
</reference>
<evidence type="ECO:0000313" key="3">
    <source>
        <dbReference type="Proteomes" id="UP000070700"/>
    </source>
</evidence>
<feature type="chain" id="PRO_5008267771" evidence="1">
    <location>
        <begin position="21"/>
        <end position="215"/>
    </location>
</feature>
<dbReference type="KEGG" id="psco:LY89DRAFT_736839"/>
<proteinExistence type="predicted"/>
<keyword evidence="1" id="KW-0732">Signal</keyword>
<dbReference type="RefSeq" id="XP_018068198.1">
    <property type="nucleotide sequence ID" value="XM_018220178.1"/>
</dbReference>
<dbReference type="AlphaFoldDB" id="A0A194X0W9"/>
<protein>
    <submittedName>
        <fullName evidence="2">Uncharacterized protein</fullName>
    </submittedName>
</protein>
<dbReference type="GeneID" id="28829904"/>